<evidence type="ECO:0000313" key="3">
    <source>
        <dbReference type="EMBL" id="TGY66293.1"/>
    </source>
</evidence>
<dbReference type="PANTHER" id="PTHR43477:SF1">
    <property type="entry name" value="DIHYDROANTICAPSIN 7-DEHYDROGENASE"/>
    <property type="match status" value="1"/>
</dbReference>
<dbReference type="SUPFAM" id="SSF51735">
    <property type="entry name" value="NAD(P)-binding Rossmann-fold domains"/>
    <property type="match status" value="1"/>
</dbReference>
<accession>A0A4S2FE44</accession>
<reference evidence="3 4" key="1">
    <citation type="submission" date="2019-04" db="EMBL/GenBank/DDBJ databases">
        <title>Microbes associate with the intestines of laboratory mice.</title>
        <authorList>
            <person name="Navarre W."/>
            <person name="Wong E."/>
            <person name="Huang K."/>
            <person name="Tropini C."/>
            <person name="Ng K."/>
            <person name="Yu B."/>
        </authorList>
    </citation>
    <scope>NUCLEOTIDE SEQUENCE [LARGE SCALE GENOMIC DNA]</scope>
    <source>
        <strain evidence="3 4">NM22_B1</strain>
    </source>
</reference>
<name>A0A4S2FE44_9BACT</name>
<dbReference type="InterPro" id="IPR036291">
    <property type="entry name" value="NAD(P)-bd_dom_sf"/>
</dbReference>
<dbReference type="Gene3D" id="3.40.50.720">
    <property type="entry name" value="NAD(P)-binding Rossmann-like Domain"/>
    <property type="match status" value="1"/>
</dbReference>
<protein>
    <submittedName>
        <fullName evidence="3">SDR family oxidoreductase</fullName>
    </submittedName>
</protein>
<dbReference type="EMBL" id="SRYJ01000086">
    <property type="protein sequence ID" value="TGY66293.1"/>
    <property type="molecule type" value="Genomic_DNA"/>
</dbReference>
<proteinExistence type="inferred from homology"/>
<dbReference type="InterPro" id="IPR051122">
    <property type="entry name" value="SDR_DHRS6-like"/>
</dbReference>
<dbReference type="InterPro" id="IPR020904">
    <property type="entry name" value="Sc_DH/Rdtase_CS"/>
</dbReference>
<comment type="similarity">
    <text evidence="1">Belongs to the short-chain dehydrogenases/reductases (SDR) family.</text>
</comment>
<dbReference type="FunFam" id="3.40.50.720:FF:000084">
    <property type="entry name" value="Short-chain dehydrogenase reductase"/>
    <property type="match status" value="1"/>
</dbReference>
<dbReference type="Pfam" id="PF13561">
    <property type="entry name" value="adh_short_C2"/>
    <property type="match status" value="1"/>
</dbReference>
<evidence type="ECO:0000256" key="2">
    <source>
        <dbReference type="ARBA" id="ARBA00023002"/>
    </source>
</evidence>
<dbReference type="Proteomes" id="UP000310760">
    <property type="component" value="Unassembled WGS sequence"/>
</dbReference>
<dbReference type="InterPro" id="IPR002347">
    <property type="entry name" value="SDR_fam"/>
</dbReference>
<dbReference type="CDD" id="cd05233">
    <property type="entry name" value="SDR_c"/>
    <property type="match status" value="1"/>
</dbReference>
<sequence>MEYNPYALTGKTILVTGASSGIGRAVAIECSRLGAHVILSARNKEKLEETLKMMEGHGHQVIECDLSKEKEVNLLIDEVPEIQGLVNNAGTTMTVPVPFIKFNALSDLLKVNTIAPIMILSGLVKKKKLRENSSVVFTSSVSGLGRVSPGNTMYAATKGAVSTFVMGAAKELASKGIRVNAVCPGMTETDIMSHLAASEEQLKEDRKTFPLKRYGKPEEIAWAIIYLLSDASAWVTGTNLLIDGGRCLK</sequence>
<evidence type="ECO:0000256" key="1">
    <source>
        <dbReference type="ARBA" id="ARBA00006484"/>
    </source>
</evidence>
<dbReference type="PRINTS" id="PR00081">
    <property type="entry name" value="GDHRDH"/>
</dbReference>
<dbReference type="RefSeq" id="WP_135952792.1">
    <property type="nucleotide sequence ID" value="NZ_CAOOJZ010000043.1"/>
</dbReference>
<organism evidence="3 4">
    <name type="scientific">Phocaeicola sartorii</name>
    <dbReference type="NCBI Taxonomy" id="671267"/>
    <lineage>
        <taxon>Bacteria</taxon>
        <taxon>Pseudomonadati</taxon>
        <taxon>Bacteroidota</taxon>
        <taxon>Bacteroidia</taxon>
        <taxon>Bacteroidales</taxon>
        <taxon>Bacteroidaceae</taxon>
        <taxon>Phocaeicola</taxon>
    </lineage>
</organism>
<dbReference type="PANTHER" id="PTHR43477">
    <property type="entry name" value="DIHYDROANTICAPSIN 7-DEHYDROGENASE"/>
    <property type="match status" value="1"/>
</dbReference>
<gene>
    <name evidence="3" type="ORF">E5339_20935</name>
</gene>
<comment type="caution">
    <text evidence="3">The sequence shown here is derived from an EMBL/GenBank/DDBJ whole genome shotgun (WGS) entry which is preliminary data.</text>
</comment>
<dbReference type="GO" id="GO:0016491">
    <property type="term" value="F:oxidoreductase activity"/>
    <property type="evidence" value="ECO:0007669"/>
    <property type="project" value="UniProtKB-KW"/>
</dbReference>
<evidence type="ECO:0000313" key="4">
    <source>
        <dbReference type="Proteomes" id="UP000310760"/>
    </source>
</evidence>
<keyword evidence="2" id="KW-0560">Oxidoreductase</keyword>
<dbReference type="AlphaFoldDB" id="A0A4S2FE44"/>
<dbReference type="PROSITE" id="PS00061">
    <property type="entry name" value="ADH_SHORT"/>
    <property type="match status" value="1"/>
</dbReference>